<dbReference type="GO" id="GO:0022857">
    <property type="term" value="F:transmembrane transporter activity"/>
    <property type="evidence" value="ECO:0007669"/>
    <property type="project" value="InterPro"/>
</dbReference>
<organism evidence="3 4">
    <name type="scientific">Glutamicibacter soli</name>
    <dbReference type="NCBI Taxonomy" id="453836"/>
    <lineage>
        <taxon>Bacteria</taxon>
        <taxon>Bacillati</taxon>
        <taxon>Actinomycetota</taxon>
        <taxon>Actinomycetes</taxon>
        <taxon>Micrococcales</taxon>
        <taxon>Micrococcaceae</taxon>
        <taxon>Glutamicibacter</taxon>
    </lineage>
</organism>
<proteinExistence type="predicted"/>
<feature type="chain" id="PRO_5039295693" description="ABC-type glycine betaine transport system substrate-binding domain-containing protein" evidence="1">
    <location>
        <begin position="34"/>
        <end position="305"/>
    </location>
</feature>
<name>A0A365YQW7_9MICC</name>
<gene>
    <name evidence="3" type="ORF">C1H84_03490</name>
</gene>
<evidence type="ECO:0000259" key="2">
    <source>
        <dbReference type="Pfam" id="PF04069"/>
    </source>
</evidence>
<dbReference type="EMBL" id="POAF01000001">
    <property type="protein sequence ID" value="RBM04344.1"/>
    <property type="molecule type" value="Genomic_DNA"/>
</dbReference>
<dbReference type="InterPro" id="IPR007210">
    <property type="entry name" value="ABC_Gly_betaine_transp_sub-bd"/>
</dbReference>
<dbReference type="RefSeq" id="WP_113606530.1">
    <property type="nucleotide sequence ID" value="NZ_JBNBOD010000001.1"/>
</dbReference>
<accession>A0A365YQW7</accession>
<comment type="caution">
    <text evidence="3">The sequence shown here is derived from an EMBL/GenBank/DDBJ whole genome shotgun (WGS) entry which is preliminary data.</text>
</comment>
<dbReference type="Pfam" id="PF04069">
    <property type="entry name" value="OpuAC"/>
    <property type="match status" value="1"/>
</dbReference>
<feature type="domain" description="ABC-type glycine betaine transport system substrate-binding" evidence="2">
    <location>
        <begin position="42"/>
        <end position="299"/>
    </location>
</feature>
<reference evidence="3 4" key="1">
    <citation type="submission" date="2018-01" db="EMBL/GenBank/DDBJ databases">
        <title>Glutamicibacter soli strain NHPC-3 Whole genome sequence and assembly.</title>
        <authorList>
            <person name="Choudhury P."/>
            <person name="Gupta D."/>
            <person name="Sengupta K."/>
            <person name="Jawed A."/>
            <person name="Sultana N."/>
            <person name="Saha P."/>
        </authorList>
    </citation>
    <scope>NUCLEOTIDE SEQUENCE [LARGE SCALE GENOMIC DNA]</scope>
    <source>
        <strain evidence="3 4">NHPC-3</strain>
    </source>
</reference>
<dbReference type="SUPFAM" id="SSF53850">
    <property type="entry name" value="Periplasmic binding protein-like II"/>
    <property type="match status" value="1"/>
</dbReference>
<evidence type="ECO:0000313" key="4">
    <source>
        <dbReference type="Proteomes" id="UP000252167"/>
    </source>
</evidence>
<sequence>MKFPHATPARTLALAACALALPLAGCTTPPQDAGTEPSRDVTLRIAPTEDPTGQALAHVYGDALEQLGYTISFTKPSQDPYRQLAEGAADIAIDTAPEAIGLLPAEQDPRGEDQLLAGDEAKKLVGLLNDAELGFTALPLTQGDAGAVMVLSGAEATEYSVTSVASLAAACSELTFISAAAPTAGLENALEDAGCAKPVFRTVDAATLHDELRAAVSRVVVLQQHDAVIGDEAFTMVDGSAKLFDAAPYLALAGEAVDQDAVDGLNQVTRQVNQQALVGLNRMVSGPDAIAPDDAAQRWRWIIDN</sequence>
<protein>
    <recommendedName>
        <fullName evidence="2">ABC-type glycine betaine transport system substrate-binding domain-containing protein</fullName>
    </recommendedName>
</protein>
<keyword evidence="4" id="KW-1185">Reference proteome</keyword>
<keyword evidence="1" id="KW-0732">Signal</keyword>
<dbReference type="Proteomes" id="UP000252167">
    <property type="component" value="Unassembled WGS sequence"/>
</dbReference>
<dbReference type="GO" id="GO:0043190">
    <property type="term" value="C:ATP-binding cassette (ABC) transporter complex"/>
    <property type="evidence" value="ECO:0007669"/>
    <property type="project" value="InterPro"/>
</dbReference>
<dbReference type="Gene3D" id="3.40.190.10">
    <property type="entry name" value="Periplasmic binding protein-like II"/>
    <property type="match status" value="1"/>
</dbReference>
<dbReference type="AlphaFoldDB" id="A0A365YQW7"/>
<evidence type="ECO:0000313" key="3">
    <source>
        <dbReference type="EMBL" id="RBM04344.1"/>
    </source>
</evidence>
<evidence type="ECO:0000256" key="1">
    <source>
        <dbReference type="SAM" id="SignalP"/>
    </source>
</evidence>
<feature type="signal peptide" evidence="1">
    <location>
        <begin position="1"/>
        <end position="33"/>
    </location>
</feature>
<dbReference type="Gene3D" id="3.40.190.120">
    <property type="entry name" value="Osmoprotection protein (prox), domain 2"/>
    <property type="match status" value="1"/>
</dbReference>